<dbReference type="VEuPathDB" id="FungiDB:AeMF1_000961"/>
<dbReference type="GO" id="GO:0000972">
    <property type="term" value="P:transcription-dependent tethering of RNA polymerase II gene DNA at nuclear periphery"/>
    <property type="evidence" value="ECO:0007669"/>
    <property type="project" value="TreeGrafter"/>
</dbReference>
<evidence type="ECO:0000256" key="3">
    <source>
        <dbReference type="ARBA" id="ARBA00022448"/>
    </source>
</evidence>
<dbReference type="SUPFAM" id="SSF117289">
    <property type="entry name" value="Nucleoporin domain"/>
    <property type="match status" value="1"/>
</dbReference>
<organism evidence="6 7">
    <name type="scientific">Aphanomyces euteiches</name>
    <dbReference type="NCBI Taxonomy" id="100861"/>
    <lineage>
        <taxon>Eukaryota</taxon>
        <taxon>Sar</taxon>
        <taxon>Stramenopiles</taxon>
        <taxon>Oomycota</taxon>
        <taxon>Saprolegniomycetes</taxon>
        <taxon>Saprolegniales</taxon>
        <taxon>Verrucalvaceae</taxon>
        <taxon>Aphanomyces</taxon>
    </lineage>
</organism>
<dbReference type="Proteomes" id="UP000481153">
    <property type="component" value="Unassembled WGS sequence"/>
</dbReference>
<comment type="similarity">
    <text evidence="2">Belongs to the nucleoporin Nup133 family.</text>
</comment>
<dbReference type="GO" id="GO:0006606">
    <property type="term" value="P:protein import into nucleus"/>
    <property type="evidence" value="ECO:0007669"/>
    <property type="project" value="TreeGrafter"/>
</dbReference>
<dbReference type="PANTHER" id="PTHR13405">
    <property type="entry name" value="NUCLEAR PORE COMPLEX PROTEIN NUP133"/>
    <property type="match status" value="1"/>
</dbReference>
<dbReference type="Gene3D" id="1.20.58.1380">
    <property type="match status" value="1"/>
</dbReference>
<evidence type="ECO:0000313" key="7">
    <source>
        <dbReference type="Proteomes" id="UP000481153"/>
    </source>
</evidence>
<dbReference type="InterPro" id="IPR015943">
    <property type="entry name" value="WD40/YVTN_repeat-like_dom_sf"/>
</dbReference>
<sequence>MFGRRQAAPSARPTPAYGTTTSTRKNSMLSGASQVVEKKRTVSVQSLPLSPRKPALHRSASIDLTVLSEDSTHAHHILQTLEETDFLDSNGQAGDTHVTFQRVYLPGHELGFFAILSATQLVLWNSHPLHRSLDGKESPALHLQSIYKLSYPPEMTPLDIRGSHLVLAATSFHNTAKICAIVLSRDGRVCFWEDISGASVPVVTRLSLDDSEHVVHASTSLPLIVALSSQKLWEVKLDDDRSSLRVSKIRSRRQGLWSHVARFLSSATPSPILLTKPLGTAELLVLHVDSTLERLAIGPEGMEPLWTFQLCAFMMDFFTQHEEGILVYSQCLNMPLATLTHFSLLVGFQTGTHVVLYLFEFMATLSEMPQYHRSIRLGDEPSLDNIQCLPVNDQSLYVVTPTHLFAVSVPAFPTMALHSHTITLPYQLASGVGVLNQSLIYLHPQPWSVRQFRSFQWTLTPSETLIPDAKRYKPTLDLHQHRSSAEWKSLLMDQFQQFTTSPITFHIDDAASHGLSQAVVELAQEILDAKPSTGLHWGGDGSTTWAPQLIKYQLQDKATRHRHWLHFLTSTGLFAALAVKAQHQLQEFEEKLVAAAALLHAEVSSDMLLQAMRSVLIDERGYTTDMMEATGYSVLDLFYGDVSQVDQLAFHLTDQDGAGPLLVIMLQAVALWRRGQDTFESSPDEPWTAQIGIRTSCRRILQAGYHDSALLELVQPMVRFMDDEEREVWTRCVLVPLVASAPAEELPSAVLDLIYAFEFLEGIAVLSPIDRLHAYMESHPDSANFFFEWYAGIAPNPWLPSTKVDLESLLHPPASLLPALHSFLKSHASLSKYAWMVSVELNQFSQASHCALQDARHETDSLELQKTLFSIGKLAALADSKPTEEFDRELLRVQVQEALELPHPLPSANVLHECMEQMSKSTSDRERALHWFRLGMDVVATEPKETLLLDLWRHAVVADSDLWLHILDEYTACTNESQLESDMKKSFVYLGMKDSPHPSAALTTDVVDTLVHESGTTSAVINLKTRPLLVKTLALVGQS</sequence>
<dbReference type="InterPro" id="IPR037624">
    <property type="entry name" value="Nup133-like"/>
</dbReference>
<dbReference type="GO" id="GO:0031080">
    <property type="term" value="C:nuclear pore outer ring"/>
    <property type="evidence" value="ECO:0007669"/>
    <property type="project" value="TreeGrafter"/>
</dbReference>
<dbReference type="GO" id="GO:0017056">
    <property type="term" value="F:structural constituent of nuclear pore"/>
    <property type="evidence" value="ECO:0007669"/>
    <property type="project" value="InterPro"/>
</dbReference>
<proteinExistence type="inferred from homology"/>
<dbReference type="PANTHER" id="PTHR13405:SF11">
    <property type="entry name" value="NUCLEAR PORE COMPLEX PROTEIN NUP133"/>
    <property type="match status" value="1"/>
</dbReference>
<accession>A0A6G0XNR8</accession>
<name>A0A6G0XNR8_9STRA</name>
<dbReference type="EMBL" id="VJMJ01000034">
    <property type="protein sequence ID" value="KAF0741870.1"/>
    <property type="molecule type" value="Genomic_DNA"/>
</dbReference>
<dbReference type="Gene3D" id="2.130.10.10">
    <property type="entry name" value="YVTN repeat-like/Quinoprotein amine dehydrogenase"/>
    <property type="match status" value="1"/>
</dbReference>
<keyword evidence="4" id="KW-0539">Nucleus</keyword>
<comment type="subcellular location">
    <subcellularLocation>
        <location evidence="1">Nucleus</location>
    </subcellularLocation>
</comment>
<gene>
    <name evidence="6" type="ORF">Ae201684_003061</name>
</gene>
<comment type="caution">
    <text evidence="6">The sequence shown here is derived from an EMBL/GenBank/DDBJ whole genome shotgun (WGS) entry which is preliminary data.</text>
</comment>
<dbReference type="AlphaFoldDB" id="A0A6G0XNR8"/>
<evidence type="ECO:0000256" key="4">
    <source>
        <dbReference type="ARBA" id="ARBA00023242"/>
    </source>
</evidence>
<dbReference type="GO" id="GO:0016973">
    <property type="term" value="P:poly(A)+ mRNA export from nucleus"/>
    <property type="evidence" value="ECO:0007669"/>
    <property type="project" value="TreeGrafter"/>
</dbReference>
<evidence type="ECO:0000256" key="1">
    <source>
        <dbReference type="ARBA" id="ARBA00004123"/>
    </source>
</evidence>
<evidence type="ECO:0000256" key="5">
    <source>
        <dbReference type="SAM" id="MobiDB-lite"/>
    </source>
</evidence>
<evidence type="ECO:0000313" key="6">
    <source>
        <dbReference type="EMBL" id="KAF0741870.1"/>
    </source>
</evidence>
<feature type="compositionally biased region" description="Polar residues" evidence="5">
    <location>
        <begin position="17"/>
        <end position="27"/>
    </location>
</feature>
<keyword evidence="3" id="KW-0813">Transport</keyword>
<keyword evidence="7" id="KW-1185">Reference proteome</keyword>
<evidence type="ECO:0000256" key="2">
    <source>
        <dbReference type="ARBA" id="ARBA00005569"/>
    </source>
</evidence>
<reference evidence="6 7" key="1">
    <citation type="submission" date="2019-07" db="EMBL/GenBank/DDBJ databases">
        <title>Genomics analysis of Aphanomyces spp. identifies a new class of oomycete effector associated with host adaptation.</title>
        <authorList>
            <person name="Gaulin E."/>
        </authorList>
    </citation>
    <scope>NUCLEOTIDE SEQUENCE [LARGE SCALE GENOMIC DNA]</scope>
    <source>
        <strain evidence="6 7">ATCC 201684</strain>
    </source>
</reference>
<feature type="region of interest" description="Disordered" evidence="5">
    <location>
        <begin position="1"/>
        <end position="27"/>
    </location>
</feature>
<protein>
    <submittedName>
        <fullName evidence="6">Uncharacterized protein</fullName>
    </submittedName>
</protein>